<evidence type="ECO:0000256" key="1">
    <source>
        <dbReference type="SAM" id="MobiDB-lite"/>
    </source>
</evidence>
<organism evidence="2 3">
    <name type="scientific">Anisakis simplex</name>
    <name type="common">Herring worm</name>
    <dbReference type="NCBI Taxonomy" id="6269"/>
    <lineage>
        <taxon>Eukaryota</taxon>
        <taxon>Metazoa</taxon>
        <taxon>Ecdysozoa</taxon>
        <taxon>Nematoda</taxon>
        <taxon>Chromadorea</taxon>
        <taxon>Rhabditida</taxon>
        <taxon>Spirurina</taxon>
        <taxon>Ascaridomorpha</taxon>
        <taxon>Ascaridoidea</taxon>
        <taxon>Anisakidae</taxon>
        <taxon>Anisakis</taxon>
        <taxon>Anisakis simplex complex</taxon>
    </lineage>
</organism>
<feature type="region of interest" description="Disordered" evidence="1">
    <location>
        <begin position="1"/>
        <end position="22"/>
    </location>
</feature>
<dbReference type="Proteomes" id="UP000267096">
    <property type="component" value="Unassembled WGS sequence"/>
</dbReference>
<gene>
    <name evidence="2" type="ORF">ASIM_LOCUS16126</name>
</gene>
<protein>
    <submittedName>
        <fullName evidence="2">Uncharacterized protein</fullName>
    </submittedName>
</protein>
<dbReference type="AlphaFoldDB" id="A0A3P6R278"/>
<keyword evidence="3" id="KW-1185">Reference proteome</keyword>
<sequence length="58" mass="6555">MRSASAGRRQRTPCNKQEADLGGEIGNFFQRIGEDRKQRLSYNEKEADFGEGISKTYG</sequence>
<dbReference type="EMBL" id="UYRR01032827">
    <property type="protein sequence ID" value="VDK56922.1"/>
    <property type="molecule type" value="Genomic_DNA"/>
</dbReference>
<reference evidence="2 3" key="1">
    <citation type="submission" date="2018-11" db="EMBL/GenBank/DDBJ databases">
        <authorList>
            <consortium name="Pathogen Informatics"/>
        </authorList>
    </citation>
    <scope>NUCLEOTIDE SEQUENCE [LARGE SCALE GENOMIC DNA]</scope>
</reference>
<evidence type="ECO:0000313" key="3">
    <source>
        <dbReference type="Proteomes" id="UP000267096"/>
    </source>
</evidence>
<accession>A0A3P6R278</accession>
<name>A0A3P6R278_ANISI</name>
<proteinExistence type="predicted"/>
<evidence type="ECO:0000313" key="2">
    <source>
        <dbReference type="EMBL" id="VDK56922.1"/>
    </source>
</evidence>